<dbReference type="AlphaFoldDB" id="A4BJB5"/>
<keyword evidence="1" id="KW-1133">Transmembrane helix</keyword>
<protein>
    <recommendedName>
        <fullName evidence="4">MSHA biogenesis protein MshP</fullName>
    </recommendedName>
</protein>
<organism evidence="2 3">
    <name type="scientific">Reinekea blandensis MED297</name>
    <dbReference type="NCBI Taxonomy" id="314283"/>
    <lineage>
        <taxon>Bacteria</taxon>
        <taxon>Pseudomonadati</taxon>
        <taxon>Pseudomonadota</taxon>
        <taxon>Gammaproteobacteria</taxon>
        <taxon>Oceanospirillales</taxon>
        <taxon>Saccharospirillaceae</taxon>
        <taxon>Reinekea</taxon>
    </lineage>
</organism>
<evidence type="ECO:0000313" key="3">
    <source>
        <dbReference type="Proteomes" id="UP000005953"/>
    </source>
</evidence>
<evidence type="ECO:0000256" key="1">
    <source>
        <dbReference type="SAM" id="Phobius"/>
    </source>
</evidence>
<dbReference type="STRING" id="314283.MED297_03200"/>
<keyword evidence="3" id="KW-1185">Reference proteome</keyword>
<dbReference type="Proteomes" id="UP000005953">
    <property type="component" value="Unassembled WGS sequence"/>
</dbReference>
<keyword evidence="1" id="KW-0472">Membrane</keyword>
<evidence type="ECO:0008006" key="4">
    <source>
        <dbReference type="Google" id="ProtNLM"/>
    </source>
</evidence>
<feature type="transmembrane region" description="Helical" evidence="1">
    <location>
        <begin position="7"/>
        <end position="30"/>
    </location>
</feature>
<proteinExistence type="predicted"/>
<keyword evidence="1" id="KW-0812">Transmembrane</keyword>
<dbReference type="HOGENOM" id="CLU_1873742_0_0_6"/>
<name>A4BJB5_9GAMM</name>
<dbReference type="EMBL" id="AAOE01000032">
    <property type="protein sequence ID" value="EAR07773.1"/>
    <property type="molecule type" value="Genomic_DNA"/>
</dbReference>
<gene>
    <name evidence="2" type="ORF">MED297_03200</name>
</gene>
<comment type="caution">
    <text evidence="2">The sequence shown here is derived from an EMBL/GenBank/DDBJ whole genome shotgun (WGS) entry which is preliminary data.</text>
</comment>
<dbReference type="RefSeq" id="WP_008047344.1">
    <property type="nucleotide sequence ID" value="NZ_CH724154.1"/>
</dbReference>
<dbReference type="OrthoDB" id="6199118at2"/>
<accession>A4BJB5</accession>
<sequence>MKPKQQGVALIAAIFLIVIIGAAVILLASLSTRNAQQTTQSLLKTRAEQAANAGIEASVQRLIEDISSTYLWCDGSTANVAVPAYTDFTVLVTCTQHEYHRTSQPVTLIYLSATAESGSVDSVDYVWTETMATLEL</sequence>
<evidence type="ECO:0000313" key="2">
    <source>
        <dbReference type="EMBL" id="EAR07773.1"/>
    </source>
</evidence>
<reference evidence="2 3" key="1">
    <citation type="submission" date="2006-02" db="EMBL/GenBank/DDBJ databases">
        <authorList>
            <person name="Pinhassi J."/>
            <person name="Pedros-Alio C."/>
            <person name="Ferriera S."/>
            <person name="Johnson J."/>
            <person name="Kravitz S."/>
            <person name="Halpern A."/>
            <person name="Remington K."/>
            <person name="Beeson K."/>
            <person name="Tran B."/>
            <person name="Rogers Y.-H."/>
            <person name="Friedman R."/>
            <person name="Venter J.C."/>
        </authorList>
    </citation>
    <scope>NUCLEOTIDE SEQUENCE [LARGE SCALE GENOMIC DNA]</scope>
    <source>
        <strain evidence="2 3">MED297</strain>
    </source>
</reference>